<organism evidence="1 2">
    <name type="scientific">Serendipita vermifera MAFF 305830</name>
    <dbReference type="NCBI Taxonomy" id="933852"/>
    <lineage>
        <taxon>Eukaryota</taxon>
        <taxon>Fungi</taxon>
        <taxon>Dikarya</taxon>
        <taxon>Basidiomycota</taxon>
        <taxon>Agaricomycotina</taxon>
        <taxon>Agaricomycetes</taxon>
        <taxon>Sebacinales</taxon>
        <taxon>Serendipitaceae</taxon>
        <taxon>Serendipita</taxon>
    </lineage>
</organism>
<gene>
    <name evidence="1" type="ORF">M408DRAFT_296054</name>
</gene>
<proteinExistence type="predicted"/>
<sequence>MHLSLEHFTLAIGGSSCFQKGQHVVEYEANCSQRDPLFVLTINVSIMLLGHRCFGGQKAAAHERNEGEWTKTNNADQLV</sequence>
<name>A0A0C2XMS4_SERVB</name>
<evidence type="ECO:0000313" key="2">
    <source>
        <dbReference type="Proteomes" id="UP000054097"/>
    </source>
</evidence>
<reference evidence="2" key="2">
    <citation type="submission" date="2015-01" db="EMBL/GenBank/DDBJ databases">
        <title>Evolutionary Origins and Diversification of the Mycorrhizal Mutualists.</title>
        <authorList>
            <consortium name="DOE Joint Genome Institute"/>
            <consortium name="Mycorrhizal Genomics Consortium"/>
            <person name="Kohler A."/>
            <person name="Kuo A."/>
            <person name="Nagy L.G."/>
            <person name="Floudas D."/>
            <person name="Copeland A."/>
            <person name="Barry K.W."/>
            <person name="Cichocki N."/>
            <person name="Veneault-Fourrey C."/>
            <person name="LaButti K."/>
            <person name="Lindquist E.A."/>
            <person name="Lipzen A."/>
            <person name="Lundell T."/>
            <person name="Morin E."/>
            <person name="Murat C."/>
            <person name="Riley R."/>
            <person name="Ohm R."/>
            <person name="Sun H."/>
            <person name="Tunlid A."/>
            <person name="Henrissat B."/>
            <person name="Grigoriev I.V."/>
            <person name="Hibbett D.S."/>
            <person name="Martin F."/>
        </authorList>
    </citation>
    <scope>NUCLEOTIDE SEQUENCE [LARGE SCALE GENOMIC DNA]</scope>
    <source>
        <strain evidence="2">MAFF 305830</strain>
    </source>
</reference>
<dbReference type="AlphaFoldDB" id="A0A0C2XMS4"/>
<reference evidence="1 2" key="1">
    <citation type="submission" date="2014-04" db="EMBL/GenBank/DDBJ databases">
        <authorList>
            <consortium name="DOE Joint Genome Institute"/>
            <person name="Kuo A."/>
            <person name="Zuccaro A."/>
            <person name="Kohler A."/>
            <person name="Nagy L.G."/>
            <person name="Floudas D."/>
            <person name="Copeland A."/>
            <person name="Barry K.W."/>
            <person name="Cichocki N."/>
            <person name="Veneault-Fourrey C."/>
            <person name="LaButti K."/>
            <person name="Lindquist E.A."/>
            <person name="Lipzen A."/>
            <person name="Lundell T."/>
            <person name="Morin E."/>
            <person name="Murat C."/>
            <person name="Sun H."/>
            <person name="Tunlid A."/>
            <person name="Henrissat B."/>
            <person name="Grigoriev I.V."/>
            <person name="Hibbett D.S."/>
            <person name="Martin F."/>
            <person name="Nordberg H.P."/>
            <person name="Cantor M.N."/>
            <person name="Hua S.X."/>
        </authorList>
    </citation>
    <scope>NUCLEOTIDE SEQUENCE [LARGE SCALE GENOMIC DNA]</scope>
    <source>
        <strain evidence="1 2">MAFF 305830</strain>
    </source>
</reference>
<dbReference type="EMBL" id="KN824285">
    <property type="protein sequence ID" value="KIM30262.1"/>
    <property type="molecule type" value="Genomic_DNA"/>
</dbReference>
<dbReference type="HOGENOM" id="CLU_2596774_0_0_1"/>
<dbReference type="Proteomes" id="UP000054097">
    <property type="component" value="Unassembled WGS sequence"/>
</dbReference>
<keyword evidence="2" id="KW-1185">Reference proteome</keyword>
<accession>A0A0C2XMS4</accession>
<protein>
    <submittedName>
        <fullName evidence="1">Uncharacterized protein</fullName>
    </submittedName>
</protein>
<evidence type="ECO:0000313" key="1">
    <source>
        <dbReference type="EMBL" id="KIM30262.1"/>
    </source>
</evidence>